<comment type="caution">
    <text evidence="1">The sequence shown here is derived from an EMBL/GenBank/DDBJ whole genome shotgun (WGS) entry which is preliminary data.</text>
</comment>
<keyword evidence="2" id="KW-1185">Reference proteome</keyword>
<name>A0A397IAK0_9GLOM</name>
<dbReference type="AlphaFoldDB" id="A0A397IAK0"/>
<evidence type="ECO:0000313" key="1">
    <source>
        <dbReference type="EMBL" id="RHZ70816.1"/>
    </source>
</evidence>
<organism evidence="1 2">
    <name type="scientific">Diversispora epigaea</name>
    <dbReference type="NCBI Taxonomy" id="1348612"/>
    <lineage>
        <taxon>Eukaryota</taxon>
        <taxon>Fungi</taxon>
        <taxon>Fungi incertae sedis</taxon>
        <taxon>Mucoromycota</taxon>
        <taxon>Glomeromycotina</taxon>
        <taxon>Glomeromycetes</taxon>
        <taxon>Diversisporales</taxon>
        <taxon>Diversisporaceae</taxon>
        <taxon>Diversispora</taxon>
    </lineage>
</organism>
<gene>
    <name evidence="1" type="ORF">Glove_266g21</name>
</gene>
<evidence type="ECO:0000313" key="2">
    <source>
        <dbReference type="Proteomes" id="UP000266861"/>
    </source>
</evidence>
<dbReference type="EMBL" id="PQFF01000243">
    <property type="protein sequence ID" value="RHZ70816.1"/>
    <property type="molecule type" value="Genomic_DNA"/>
</dbReference>
<protein>
    <submittedName>
        <fullName evidence="1">Uncharacterized protein</fullName>
    </submittedName>
</protein>
<accession>A0A397IAK0</accession>
<proteinExistence type="predicted"/>
<sequence>MNLDYNNEYAYTISLEDLESVTMNQDHNKIVTEEITSGIMYDGYRNDLLEPLKFWRVRFLLIPMENVPDTMNTTNETLDDEVRKLCSETSAKGLVYEHI</sequence>
<reference evidence="1 2" key="1">
    <citation type="submission" date="2018-08" db="EMBL/GenBank/DDBJ databases">
        <title>Genome and evolution of the arbuscular mycorrhizal fungus Diversispora epigaea (formerly Glomus versiforme) and its bacterial endosymbionts.</title>
        <authorList>
            <person name="Sun X."/>
            <person name="Fei Z."/>
            <person name="Harrison M."/>
        </authorList>
    </citation>
    <scope>NUCLEOTIDE SEQUENCE [LARGE SCALE GENOMIC DNA]</scope>
    <source>
        <strain evidence="1 2">IT104</strain>
    </source>
</reference>
<dbReference type="Proteomes" id="UP000266861">
    <property type="component" value="Unassembled WGS sequence"/>
</dbReference>
<dbReference type="OrthoDB" id="39497at2759"/>